<proteinExistence type="inferred from homology"/>
<feature type="domain" description="Trimeric autotransporter adhesin YadA-like head" evidence="13">
    <location>
        <begin position="1091"/>
        <end position="1114"/>
    </location>
</feature>
<evidence type="ECO:0000259" key="15">
    <source>
        <dbReference type="Pfam" id="PF13018"/>
    </source>
</evidence>
<dbReference type="Gene3D" id="2.150.10.10">
    <property type="entry name" value="Serralysin-like metalloprotease, C-terminal"/>
    <property type="match status" value="11"/>
</dbReference>
<gene>
    <name evidence="16" type="ORF">CSA25_05075</name>
</gene>
<evidence type="ECO:0000256" key="1">
    <source>
        <dbReference type="ARBA" id="ARBA00004241"/>
    </source>
</evidence>
<feature type="domain" description="Trimeric autotransporter adhesin YadA-like head" evidence="13">
    <location>
        <begin position="2085"/>
        <end position="2111"/>
    </location>
</feature>
<protein>
    <submittedName>
        <fullName evidence="16">Uncharacterized protein</fullName>
    </submittedName>
</protein>
<feature type="domain" description="Trimeric autotransporter adhesin YadA-like head" evidence="13">
    <location>
        <begin position="948"/>
        <end position="974"/>
    </location>
</feature>
<evidence type="ECO:0000259" key="14">
    <source>
        <dbReference type="Pfam" id="PF05662"/>
    </source>
</evidence>
<feature type="domain" description="Trimeric autotransporter adhesin YadA-like stalk" evidence="14">
    <location>
        <begin position="1420"/>
        <end position="1456"/>
    </location>
</feature>
<dbReference type="EMBL" id="PDTI01000042">
    <property type="protein sequence ID" value="PIE62464.1"/>
    <property type="molecule type" value="Genomic_DNA"/>
</dbReference>
<feature type="domain" description="Trimeric autotransporter adhesin YadA-like head" evidence="13">
    <location>
        <begin position="1009"/>
        <end position="1030"/>
    </location>
</feature>
<feature type="domain" description="Trimeric autotransporter adhesin YadA-like head" evidence="13">
    <location>
        <begin position="778"/>
        <end position="803"/>
    </location>
</feature>
<feature type="domain" description="Trimeric autotransporter adhesin YadA-like stalk" evidence="14">
    <location>
        <begin position="2178"/>
        <end position="2219"/>
    </location>
</feature>
<feature type="domain" description="Trimeric autotransporter adhesin YadA-like C-terminal membrane anchor" evidence="12">
    <location>
        <begin position="2930"/>
        <end position="2989"/>
    </location>
</feature>
<feature type="domain" description="Trimeric autotransporter adhesin YadA-like head" evidence="13">
    <location>
        <begin position="319"/>
        <end position="341"/>
    </location>
</feature>
<dbReference type="CDD" id="cd12820">
    <property type="entry name" value="LbR_YadA-like"/>
    <property type="match status" value="5"/>
</dbReference>
<feature type="domain" description="Trimeric autotransporter adhesin YadA-like stalk" evidence="14">
    <location>
        <begin position="2360"/>
        <end position="2398"/>
    </location>
</feature>
<keyword evidence="8" id="KW-0653">Protein transport</keyword>
<dbReference type="InterPro" id="IPR008635">
    <property type="entry name" value="Coiled_stalk_dom"/>
</dbReference>
<dbReference type="SUPFAM" id="SSF54523">
    <property type="entry name" value="Pili subunits"/>
    <property type="match status" value="1"/>
</dbReference>
<feature type="domain" description="Trimeric autotransporter adhesin YadA-like head" evidence="13">
    <location>
        <begin position="920"/>
        <end position="946"/>
    </location>
</feature>
<reference evidence="16 17" key="1">
    <citation type="submission" date="2017-10" db="EMBL/GenBank/DDBJ databases">
        <title>Novel microbial diversity and functional potential in the marine mammal oral microbiome.</title>
        <authorList>
            <person name="Dudek N.K."/>
            <person name="Sun C.L."/>
            <person name="Burstein D."/>
            <person name="Kantor R.S."/>
            <person name="Aliaga Goltsman D.S."/>
            <person name="Bik E.M."/>
            <person name="Thomas B.C."/>
            <person name="Banfield J.F."/>
            <person name="Relman D.A."/>
        </authorList>
    </citation>
    <scope>NUCLEOTIDE SEQUENCE [LARGE SCALE GENOMIC DNA]</scope>
    <source>
        <strain evidence="16">DOLJORAL78_47_202</strain>
    </source>
</reference>
<evidence type="ECO:0000256" key="4">
    <source>
        <dbReference type="ARBA" id="ARBA00022448"/>
    </source>
</evidence>
<evidence type="ECO:0000256" key="3">
    <source>
        <dbReference type="ARBA" id="ARBA00005848"/>
    </source>
</evidence>
<comment type="similarity">
    <text evidence="3">Belongs to the autotransporter-2 (AT-2) (TC 1.B.40) family.</text>
</comment>
<keyword evidence="10" id="KW-0998">Cell outer membrane</keyword>
<dbReference type="Pfam" id="PF03895">
    <property type="entry name" value="YadA_anchor"/>
    <property type="match status" value="1"/>
</dbReference>
<keyword evidence="6" id="KW-0812">Transmembrane</keyword>
<feature type="domain" description="Trimeric autotransporter adhesin YadA-like head" evidence="13">
    <location>
        <begin position="864"/>
        <end position="889"/>
    </location>
</feature>
<feature type="domain" description="Trimeric autotransporter adhesin YadA-like head" evidence="13">
    <location>
        <begin position="489"/>
        <end position="515"/>
    </location>
</feature>
<dbReference type="GO" id="GO:0015031">
    <property type="term" value="P:protein transport"/>
    <property type="evidence" value="ECO:0007669"/>
    <property type="project" value="UniProtKB-KW"/>
</dbReference>
<evidence type="ECO:0000256" key="11">
    <source>
        <dbReference type="SAM" id="MobiDB-lite"/>
    </source>
</evidence>
<feature type="domain" description="Trimeric autotransporter adhesin YadA-like head" evidence="13">
    <location>
        <begin position="590"/>
        <end position="613"/>
    </location>
</feature>
<dbReference type="InterPro" id="IPR005594">
    <property type="entry name" value="YadA_C"/>
</dbReference>
<evidence type="ECO:0000259" key="12">
    <source>
        <dbReference type="Pfam" id="PF03895"/>
    </source>
</evidence>
<evidence type="ECO:0000256" key="9">
    <source>
        <dbReference type="ARBA" id="ARBA00023136"/>
    </source>
</evidence>
<dbReference type="Pfam" id="PF13018">
    <property type="entry name" value="ESPR"/>
    <property type="match status" value="1"/>
</dbReference>
<dbReference type="GO" id="GO:0009279">
    <property type="term" value="C:cell outer membrane"/>
    <property type="evidence" value="ECO:0007669"/>
    <property type="project" value="UniProtKB-SubCell"/>
</dbReference>
<feature type="domain" description="Trimeric autotransporter adhesin YadA-like head" evidence="13">
    <location>
        <begin position="461"/>
        <end position="487"/>
    </location>
</feature>
<dbReference type="SUPFAM" id="SSF101967">
    <property type="entry name" value="Adhesin YadA, collagen-binding domain"/>
    <property type="match status" value="10"/>
</dbReference>
<evidence type="ECO:0000256" key="2">
    <source>
        <dbReference type="ARBA" id="ARBA00004442"/>
    </source>
</evidence>
<dbReference type="InterPro" id="IPR008640">
    <property type="entry name" value="Adhesin_Head_dom"/>
</dbReference>
<evidence type="ECO:0000256" key="7">
    <source>
        <dbReference type="ARBA" id="ARBA00022729"/>
    </source>
</evidence>
<feature type="domain" description="Trimeric autotransporter adhesin YadA-like head" evidence="13">
    <location>
        <begin position="836"/>
        <end position="860"/>
    </location>
</feature>
<feature type="domain" description="ESPR" evidence="15">
    <location>
        <begin position="1"/>
        <end position="43"/>
    </location>
</feature>
<feature type="domain" description="Trimeric autotransporter adhesin YadA-like head" evidence="13">
    <location>
        <begin position="562"/>
        <end position="585"/>
    </location>
</feature>
<comment type="subcellular location">
    <subcellularLocation>
        <location evidence="2">Cell outer membrane</location>
    </subcellularLocation>
    <subcellularLocation>
        <location evidence="1">Cell surface</location>
    </subcellularLocation>
</comment>
<dbReference type="Gene3D" id="2.20.70.140">
    <property type="match status" value="3"/>
</dbReference>
<dbReference type="Gene3D" id="3.30.1300.30">
    <property type="entry name" value="GSPII I/J protein-like"/>
    <property type="match status" value="1"/>
</dbReference>
<dbReference type="Gene3D" id="2.60.40.4050">
    <property type="match status" value="1"/>
</dbReference>
<feature type="domain" description="Trimeric autotransporter adhesin YadA-like stalk" evidence="14">
    <location>
        <begin position="1156"/>
        <end position="1194"/>
    </location>
</feature>
<feature type="region of interest" description="Disordered" evidence="11">
    <location>
        <begin position="879"/>
        <end position="914"/>
    </location>
</feature>
<evidence type="ECO:0000313" key="16">
    <source>
        <dbReference type="EMBL" id="PIE62464.1"/>
    </source>
</evidence>
<feature type="domain" description="Trimeric autotransporter adhesin YadA-like stalk" evidence="14">
    <location>
        <begin position="400"/>
        <end position="437"/>
    </location>
</feature>
<dbReference type="InterPro" id="IPR045584">
    <property type="entry name" value="Pilin-like"/>
</dbReference>
<feature type="domain" description="Trimeric autotransporter adhesin YadA-like head" evidence="13">
    <location>
        <begin position="1308"/>
        <end position="1334"/>
    </location>
</feature>
<feature type="domain" description="Trimeric autotransporter adhesin YadA-like head" evidence="13">
    <location>
        <begin position="2113"/>
        <end position="2136"/>
    </location>
</feature>
<evidence type="ECO:0000256" key="10">
    <source>
        <dbReference type="ARBA" id="ARBA00023237"/>
    </source>
</evidence>
<dbReference type="InterPro" id="IPR037174">
    <property type="entry name" value="Trimeric_adhesin"/>
</dbReference>
<keyword evidence="7" id="KW-0732">Signal</keyword>
<dbReference type="Pfam" id="PF05658">
    <property type="entry name" value="YadA_head"/>
    <property type="match status" value="23"/>
</dbReference>
<feature type="domain" description="Trimeric autotransporter adhesin YadA-like head" evidence="13">
    <location>
        <begin position="1032"/>
        <end position="1053"/>
    </location>
</feature>
<evidence type="ECO:0000256" key="6">
    <source>
        <dbReference type="ARBA" id="ARBA00022692"/>
    </source>
</evidence>
<feature type="domain" description="Trimeric autotransporter adhesin YadA-like stalk" evidence="14">
    <location>
        <begin position="2020"/>
        <end position="2061"/>
    </location>
</feature>
<dbReference type="Pfam" id="PF05662">
    <property type="entry name" value="YadA_stalk"/>
    <property type="match status" value="10"/>
</dbReference>
<comment type="caution">
    <text evidence="16">The sequence shown here is derived from an EMBL/GenBank/DDBJ whole genome shotgun (WGS) entry which is preliminary data.</text>
</comment>
<dbReference type="Gene3D" id="3.90.1780.10">
    <property type="entry name" value="Trimeric adhesin"/>
    <property type="match status" value="5"/>
</dbReference>
<dbReference type="Gene3D" id="1.20.5.170">
    <property type="match status" value="6"/>
</dbReference>
<feature type="domain" description="Trimeric autotransporter adhesin YadA-like head" evidence="13">
    <location>
        <begin position="1238"/>
        <end position="1264"/>
    </location>
</feature>
<feature type="domain" description="Trimeric autotransporter adhesin YadA-like head" evidence="13">
    <location>
        <begin position="734"/>
        <end position="759"/>
    </location>
</feature>
<feature type="compositionally biased region" description="Polar residues" evidence="11">
    <location>
        <begin position="879"/>
        <end position="907"/>
    </location>
</feature>
<feature type="domain" description="Trimeric autotransporter adhesin YadA-like head" evidence="13">
    <location>
        <begin position="533"/>
        <end position="557"/>
    </location>
</feature>
<keyword evidence="5" id="KW-1134">Transmembrane beta strand</keyword>
<feature type="domain" description="Trimeric autotransporter adhesin YadA-like stalk" evidence="14">
    <location>
        <begin position="1825"/>
        <end position="1860"/>
    </location>
</feature>
<sequence>MNRIYKVIWSRIKQSFVVVSECSTSTQGKNAVRDDRCVRSALSGIKRGVVAAVILLALTGQAFAADDDVYVHVNTGELAQGAGNSDTNLGKPGDKGGALGNYSVTIGVGAVTATAPGASTPAVGESSIAIGKDSGSHLTTTYNNRNIAIGEEAGQITRAQRGVAIGTGAGQYINTGDDSVSLGTDAGSNVVGGVNVSIGKSAGNRLVGQDNVAIGSGAGKEIYGGSNISLGAGAGVNFGEGNFTDQSGAGNYPSGSATKAADNNISIGLRANNFDGGDSLKTGNNIALGVNSTASGKSSGSKSGQSIAIGISALADVANSIALGSETKALTTDSVALGSNSVADRAALTAGATTDSAASAAAGTVYAPAIAGNAAKTAVSGTVKGTFGAVSVGDVDNTRQIINVAAGSDDTDAVNVAQLKAVANAAEAGATGYFHVNEANPGQGKGNDTTNFGAVRDKAGATGDHSIAAGIKALASEVNAVAIGANSQATKDDSVAIGNASKASNTANVAVGKNAQGTGSYSVAIGLDSITIGNSSVAMGSGTNATGNYTVAIGNNALATQSGAITMGSGSQATADHAVALGNDAHATVEGAVAIGKDTWAKHAKSVALGANAETKEFNQITNVEINGITYDGFAGAAKTENGGVVSIGKAEAEKQIVNLAPGDISATSTDAVNGSQLFAITNDLQEASQTYFHFNDPDMNQGAGDATANLGGITNRAGATGEYSLTAGVGAQATAEGGIALGYKAKAEGEDAVVIGGNGTNSAKGLHAVAIGSTTKASAAYSTAMGNGTSAEGENSVAMGYKTTVTDKGQYATAMGNATTASAIASTATGNATTASGNFSMSMGIETVASGGQSVAMGKKTKAYGESSVAMGFDTTASGTNSLATGTGTTASKPNSTAMGDQTTASGMGATSMGSLSTASGTVATSMGTSTIAEGDNSTAMGSGSKASGFASVAAGEGSKTSAESAIAMGSGSEASEKFAVAMGYLTKASAESAIAMGSSSKASDFASVAMGDQSKASGFTSVAMGYKSAASGSTSVAMGNQSKAIGDGSLATDGGIAYTTDSMALGYGTVAGKDTGDEEAVAMGYRSKAEGNKSLALGFDAKATHENSVALGEQAETKDFASVANTTVGGVTYDGFAGTANGVVSVGKTGVEKQIVNVAPGTITATSTDAINGSQLFAVADKLNDNIQEASQTYFHFNDPAMTQGTGDATTNLGGVTDIAGATGNYAVTAGAQASASGINSVAIGFNAQASQNDVIAVGNNAQGTGVYSVAIGKDVQAQGESSIAIGNNANTTFNQATAIGNSSSATAPEATALGSAAYAQAGRSTAIGNNTRALVFGSSALGGYSTAGAEKAMALGYQSNAKIVDSVALGSSSVADVSAGAVGADPLNVVTNKADSIWTSTYAAVSVGDINNDITRQINSVAAGTQDTDAVNVAQLNTVANHTKNVGSTITGILGGGAAISPQGSIIMSNIGGTGKNTVHEAIESVNTTANAGFIISGVSPATTADAQIKPNETFKIAGDFNNDDFTRSDAGKNIYTVVNEDNTVTVGLAKDLEITSVTTGDTVFKDGSLLVNSAETNTDKQVSLTADGLNNGEKQITNVASGGDTDSNGANIGDVKSAVSDSSWQIAGNDKSAVGNVNPDEQVNFLNGNATTAAVAADGNDFTVSYNVNVDNKTVEIAGDQIKAKTTTLTTDITDGTVTAGDTDALSTAGDIATAINSSSFRVKANDDEGELITPGDNVDLVAGDHMSITRDGSKFTFTADTQGIAEAAQLPVVYTNTEGKRVYRREGKFYDDPTAGNEVPATGIIASMQNAEVETTTPTRLTNVAAGAIEADSTDAINGGQLFVAAAAAKEEVISTDQSISIATTTNGSGANVYDLSINTDETTIEVDGATGKVKARTDSISVVDGKAVASTSTSLATSGDIADAINQSGFTVKANGDIGELITPGDTVEFIDGDNIEITTTGGQFTVNTAKEVSFDSVTTGDTKVNTDGVTISNGAIGNSVTLGKSGLNNGGNKITNIADGNISATSTDAINGSQLFTITDNLQKGSQTYFHFNDPAMTTQGVGDATTNLGGVTDMAGATGDYSVTAGVNAKASKEGGIAIGYNSQATANNSLSLGVNAIAADEDSIALGEQAETKAFTQVANVTVGGVTYGNFLGTANGVVSVGKIGAEKQIVNVAPGAITATSTDAVNGSQLFVTQTVIGNMADSVKTVLGGDAAVGTDGKVSMTNIGGTSKETVHEAIEAVNNIANTGFTISGASLTTAADAQIKPNETFKIAGDSNNRDFTRSDAGKNIYTVVNENNTVTIGLANDLEITSVKTQAVNATTGITLGDAADPRNSTTLTSGANGLDIGGDRITNVGSGDISATSTDAINGSQLFAAAEGSKEKVESTDKSVTITTTQNAATGSTIYDLEVQVDAATMAFVDVDPADPSKGKKLTTVTSNITSNPAGAATADTPTALATAGEIASAINNSGFTAKANGDAGAFITPGDEVEFTNGDNIEITRTGGQFTVKTAKDVGFDSVTTGDTLVNADGVTISNGAAGNPVTLGKSGLDNGGNKITNIAAGEISSTSTDAVNGSQVFALVAGSKEEVRSTDQSVTVTRTQNAVTGVDIFDLQVQVNAATMAFVDVDPADPAKGRKLTAVTSDITNDSTGVATAVMGSSLTTAGNVAQAINNAGWIGTAGVGIDGGIVQGTGDERIKTGEKVTFDAGKNIKLVQKGQTFTYATRDNVAFNKVTTGDTEMTSSGVIAPSYATNGKHTITISGDTGIINGLTNTTFDPKNYTSGQAATEDQLASLNEVVHAGFNVTANGSNPINTGPGETIDFNNRDGNILVQNKGGSLTSDLNPDLNVNSVTTGNTQINTNGLVTKGGPSVTTKGIDAADKPITNVARGTRPGDAVNLAQLEDADDRASKGTAAALAAASMPQAYAPGTSLMTAGIGTYRGKSAIAIGYSTMSDNGKWILQGSVSANEDDAGLSVGVGYQW</sequence>
<evidence type="ECO:0000313" key="17">
    <source>
        <dbReference type="Proteomes" id="UP000231203"/>
    </source>
</evidence>
<evidence type="ECO:0000256" key="8">
    <source>
        <dbReference type="ARBA" id="ARBA00022927"/>
    </source>
</evidence>
<organism evidence="16 17">
    <name type="scientific">Desulfobacter postgatei</name>
    <dbReference type="NCBI Taxonomy" id="2293"/>
    <lineage>
        <taxon>Bacteria</taxon>
        <taxon>Pseudomonadati</taxon>
        <taxon>Thermodesulfobacteriota</taxon>
        <taxon>Desulfobacteria</taxon>
        <taxon>Desulfobacterales</taxon>
        <taxon>Desulfobacteraceae</taxon>
        <taxon>Desulfobacter</taxon>
    </lineage>
</organism>
<feature type="domain" description="Trimeric autotransporter adhesin YadA-like stalk" evidence="14">
    <location>
        <begin position="2564"/>
        <end position="2602"/>
    </location>
</feature>
<name>A0A2G6MQV5_9BACT</name>
<keyword evidence="4" id="KW-0813">Transport</keyword>
<evidence type="ECO:0000256" key="5">
    <source>
        <dbReference type="ARBA" id="ARBA00022452"/>
    </source>
</evidence>
<feature type="domain" description="Trimeric autotransporter adhesin YadA-like head" evidence="13">
    <location>
        <begin position="976"/>
        <end position="1002"/>
    </location>
</feature>
<keyword evidence="9" id="KW-0472">Membrane</keyword>
<dbReference type="Proteomes" id="UP000231203">
    <property type="component" value="Unassembled WGS sequence"/>
</dbReference>
<feature type="domain" description="Trimeric autotransporter adhesin YadA-like stalk" evidence="14">
    <location>
        <begin position="2891"/>
        <end position="2920"/>
    </location>
</feature>
<accession>A0A2G6MQV5</accession>
<feature type="domain" description="Trimeric autotransporter adhesin YadA-like head" evidence="13">
    <location>
        <begin position="1352"/>
        <end position="1376"/>
    </location>
</feature>
<dbReference type="Gene3D" id="6.20.50.100">
    <property type="match status" value="1"/>
</dbReference>
<feature type="domain" description="Trimeric autotransporter adhesin YadA-like head" evidence="13">
    <location>
        <begin position="892"/>
        <end position="916"/>
    </location>
</feature>
<dbReference type="InterPro" id="IPR024973">
    <property type="entry name" value="ESPR"/>
</dbReference>
<feature type="domain" description="Trimeric autotransporter adhesin YadA-like head" evidence="13">
    <location>
        <begin position="1280"/>
        <end position="1306"/>
    </location>
</feature>
<evidence type="ECO:0000259" key="13">
    <source>
        <dbReference type="Pfam" id="PF05658"/>
    </source>
</evidence>
<feature type="domain" description="Trimeric autotransporter adhesin YadA-like stalk" evidence="14">
    <location>
        <begin position="656"/>
        <end position="696"/>
    </location>
</feature>
<dbReference type="GO" id="GO:0009986">
    <property type="term" value="C:cell surface"/>
    <property type="evidence" value="ECO:0007669"/>
    <property type="project" value="UniProtKB-SubCell"/>
</dbReference>
<dbReference type="InterPro" id="IPR011049">
    <property type="entry name" value="Serralysin-like_metalloprot_C"/>
</dbReference>